<name>A0A9Q4C5H8_9EURY</name>
<dbReference type="RefSeq" id="WP_266088452.1">
    <property type="nucleotide sequence ID" value="NZ_RKLV01000012.1"/>
</dbReference>
<sequence>MQDFQVGGERRSRSVAFDATNRDGLIVTAGVLANRTQEGSLLDEMYRKLSDEGYEPFATKSRDLDIPKYKIYNILQDHNGRAGICADRNPPNLMQAEAAHSAIVLDELEVATKDSVVIVDGDRDKGKNLHRGVRGIDIVAPPIVNCIRSEMYYPHSLLADLVAGAVADDINENGYEAVLSNLLGSVVHSYVDTTQTPERFAEANYAIDKKAEKVPDITYDHGRGETRQERVSCWYQGVFASTKSEQPMSDSINPAVQILRGMGCNEVADWLAE</sequence>
<evidence type="ECO:0000313" key="2">
    <source>
        <dbReference type="Proteomes" id="UP001149411"/>
    </source>
</evidence>
<evidence type="ECO:0000313" key="1">
    <source>
        <dbReference type="EMBL" id="MCX2819828.1"/>
    </source>
</evidence>
<reference evidence="1" key="1">
    <citation type="submission" date="2022-09" db="EMBL/GenBank/DDBJ databases">
        <title>Haloadaptaus new haloarchaeum isolated from saline soil.</title>
        <authorList>
            <person name="Duran-Viseras A."/>
            <person name="Sanchez-Porro C."/>
            <person name="Ventosa A."/>
        </authorList>
    </citation>
    <scope>NUCLEOTIDE SEQUENCE</scope>
    <source>
        <strain evidence="1">F3-133</strain>
    </source>
</reference>
<gene>
    <name evidence="1" type="ORF">EGH25_10750</name>
</gene>
<keyword evidence="2" id="KW-1185">Reference proteome</keyword>
<dbReference type="EMBL" id="RKLV01000012">
    <property type="protein sequence ID" value="MCX2819828.1"/>
    <property type="molecule type" value="Genomic_DNA"/>
</dbReference>
<protein>
    <submittedName>
        <fullName evidence="1">Uncharacterized protein</fullName>
    </submittedName>
</protein>
<dbReference type="AlphaFoldDB" id="A0A9Q4C5H8"/>
<accession>A0A9Q4C5H8</accession>
<proteinExistence type="predicted"/>
<organism evidence="1 2">
    <name type="scientific">Halorutilus salinus</name>
    <dbReference type="NCBI Taxonomy" id="2487751"/>
    <lineage>
        <taxon>Archaea</taxon>
        <taxon>Methanobacteriati</taxon>
        <taxon>Methanobacteriota</taxon>
        <taxon>Stenosarchaea group</taxon>
        <taxon>Halobacteria</taxon>
        <taxon>Halorutilales</taxon>
        <taxon>Halorutilaceae</taxon>
        <taxon>Halorutilus</taxon>
    </lineage>
</organism>
<comment type="caution">
    <text evidence="1">The sequence shown here is derived from an EMBL/GenBank/DDBJ whole genome shotgun (WGS) entry which is preliminary data.</text>
</comment>
<dbReference type="Proteomes" id="UP001149411">
    <property type="component" value="Unassembled WGS sequence"/>
</dbReference>